<keyword evidence="1" id="KW-0472">Membrane</keyword>
<reference evidence="2" key="2">
    <citation type="submission" date="2019-06" db="EMBL/GenBank/DDBJ databases">
        <title>Genomics analysis of Aphanomyces spp. identifies a new class of oomycete effector associated with host adaptation.</title>
        <authorList>
            <person name="Gaulin E."/>
        </authorList>
    </citation>
    <scope>NUCLEOTIDE SEQUENCE</scope>
    <source>
        <strain evidence="2">CBS 578.67</strain>
    </source>
</reference>
<dbReference type="EMBL" id="CAADRA010006404">
    <property type="protein sequence ID" value="VFT95042.1"/>
    <property type="molecule type" value="Genomic_DNA"/>
</dbReference>
<keyword evidence="1" id="KW-1133">Transmembrane helix</keyword>
<evidence type="ECO:0000313" key="4">
    <source>
        <dbReference type="Proteomes" id="UP000332933"/>
    </source>
</evidence>
<feature type="transmembrane region" description="Helical" evidence="1">
    <location>
        <begin position="167"/>
        <end position="184"/>
    </location>
</feature>
<evidence type="ECO:0000313" key="2">
    <source>
        <dbReference type="EMBL" id="KAF0690280.1"/>
    </source>
</evidence>
<feature type="transmembrane region" description="Helical" evidence="1">
    <location>
        <begin position="99"/>
        <end position="119"/>
    </location>
</feature>
<evidence type="ECO:0000256" key="1">
    <source>
        <dbReference type="SAM" id="Phobius"/>
    </source>
</evidence>
<dbReference type="EMBL" id="VJMH01006383">
    <property type="protein sequence ID" value="KAF0690280.1"/>
    <property type="molecule type" value="Genomic_DNA"/>
</dbReference>
<feature type="transmembrane region" description="Helical" evidence="1">
    <location>
        <begin position="27"/>
        <end position="53"/>
    </location>
</feature>
<sequence length="392" mass="44576">MVELCVLWSPRGFHQWWKDNLNGGYQIYLSTLLLFFSLVIAKPLARAFFWILHKVTPDRWQWPGEAQEMLMWETYWLLRIGLFCASLQVINLTDILCQWPLWIFGVPLLLWLNKASDVVRLVAVRRGTAKTLIFELHTVLKIFVLCITFYFLYILVFPGIADDILRGFYTGICILLGLALVPIVRNISGSQLVLFNHHYDNYHEDAQVHVVLDRSPPGIMLEAPMGYVLAACDAYSKIFIPAGKTMDSPMVLFEEHVSHASRWPLRLRIELAPVLPSAIVRRFMQVVDAQLNRRRGAANAATEPTDDMTRHRRAEKRVTLLSQPPAAAAASIDDRSGRWFVSVQGRWVVHVMGDTDASDMASFRHALSEKVHLIMGLLEAQGLNDRATLVAS</sequence>
<proteinExistence type="predicted"/>
<protein>
    <submittedName>
        <fullName evidence="3">Aste57867_18306 protein</fullName>
    </submittedName>
</protein>
<dbReference type="OrthoDB" id="109605at2759"/>
<keyword evidence="4" id="KW-1185">Reference proteome</keyword>
<reference evidence="3 4" key="1">
    <citation type="submission" date="2019-03" db="EMBL/GenBank/DDBJ databases">
        <authorList>
            <person name="Gaulin E."/>
            <person name="Dumas B."/>
        </authorList>
    </citation>
    <scope>NUCLEOTIDE SEQUENCE [LARGE SCALE GENOMIC DNA]</scope>
    <source>
        <strain evidence="3">CBS 568.67</strain>
    </source>
</reference>
<dbReference type="Proteomes" id="UP000332933">
    <property type="component" value="Unassembled WGS sequence"/>
</dbReference>
<feature type="transmembrane region" description="Helical" evidence="1">
    <location>
        <begin position="139"/>
        <end position="161"/>
    </location>
</feature>
<name>A0A485LA07_9STRA</name>
<organism evidence="3 4">
    <name type="scientific">Aphanomyces stellatus</name>
    <dbReference type="NCBI Taxonomy" id="120398"/>
    <lineage>
        <taxon>Eukaryota</taxon>
        <taxon>Sar</taxon>
        <taxon>Stramenopiles</taxon>
        <taxon>Oomycota</taxon>
        <taxon>Saprolegniomycetes</taxon>
        <taxon>Saprolegniales</taxon>
        <taxon>Verrucalvaceae</taxon>
        <taxon>Aphanomyces</taxon>
    </lineage>
</organism>
<evidence type="ECO:0000313" key="3">
    <source>
        <dbReference type="EMBL" id="VFT95042.1"/>
    </source>
</evidence>
<accession>A0A485LA07</accession>
<dbReference type="AlphaFoldDB" id="A0A485LA07"/>
<gene>
    <name evidence="3" type="primary">Aste57867_18306</name>
    <name evidence="2" type="ORF">As57867_018244</name>
    <name evidence="3" type="ORF">ASTE57867_18306</name>
</gene>
<keyword evidence="1" id="KW-0812">Transmembrane</keyword>